<comment type="caution">
    <text evidence="1">The sequence shown here is derived from an EMBL/GenBank/DDBJ whole genome shotgun (WGS) entry which is preliminary data.</text>
</comment>
<name>A0A9N7TT04_PLEPL</name>
<evidence type="ECO:0000313" key="1">
    <source>
        <dbReference type="EMBL" id="CAB1418510.1"/>
    </source>
</evidence>
<evidence type="ECO:0000313" key="2">
    <source>
        <dbReference type="Proteomes" id="UP001153269"/>
    </source>
</evidence>
<proteinExistence type="predicted"/>
<accession>A0A9N7TT04</accession>
<reference evidence="1" key="1">
    <citation type="submission" date="2020-03" db="EMBL/GenBank/DDBJ databases">
        <authorList>
            <person name="Weist P."/>
        </authorList>
    </citation>
    <scope>NUCLEOTIDE SEQUENCE</scope>
</reference>
<gene>
    <name evidence="1" type="ORF">PLEPLA_LOCUS6336</name>
</gene>
<dbReference type="AlphaFoldDB" id="A0A9N7TT04"/>
<organism evidence="1 2">
    <name type="scientific">Pleuronectes platessa</name>
    <name type="common">European plaice</name>
    <dbReference type="NCBI Taxonomy" id="8262"/>
    <lineage>
        <taxon>Eukaryota</taxon>
        <taxon>Metazoa</taxon>
        <taxon>Chordata</taxon>
        <taxon>Craniata</taxon>
        <taxon>Vertebrata</taxon>
        <taxon>Euteleostomi</taxon>
        <taxon>Actinopterygii</taxon>
        <taxon>Neopterygii</taxon>
        <taxon>Teleostei</taxon>
        <taxon>Neoteleostei</taxon>
        <taxon>Acanthomorphata</taxon>
        <taxon>Carangaria</taxon>
        <taxon>Pleuronectiformes</taxon>
        <taxon>Pleuronectoidei</taxon>
        <taxon>Pleuronectidae</taxon>
        <taxon>Pleuronectes</taxon>
    </lineage>
</organism>
<keyword evidence="2" id="KW-1185">Reference proteome</keyword>
<protein>
    <submittedName>
        <fullName evidence="1">Uncharacterized protein</fullName>
    </submittedName>
</protein>
<dbReference type="EMBL" id="CADEAL010000329">
    <property type="protein sequence ID" value="CAB1418510.1"/>
    <property type="molecule type" value="Genomic_DNA"/>
</dbReference>
<dbReference type="Proteomes" id="UP001153269">
    <property type="component" value="Unassembled WGS sequence"/>
</dbReference>
<sequence length="121" mass="13173">MVPEAVWGKCVFGWPRSIHPSPVKRDTGTSSVSGGPDLRLLSVTQWDTLRGHPPLSISPSFRLSIPPFIADCPVNNSAFSYSELPPSQRWGASACQRDKGTRLFLLFPPSATNSTDPGNQH</sequence>